<gene>
    <name evidence="1" type="ORF">UFOVP622_51</name>
</gene>
<proteinExistence type="predicted"/>
<dbReference type="EMBL" id="LR796594">
    <property type="protein sequence ID" value="CAB4153450.1"/>
    <property type="molecule type" value="Genomic_DNA"/>
</dbReference>
<sequence length="101" mass="12430">MTRECKQCKVTKKLNVLNFMESYNKHRAEPRQYFYYKCRQCHYKNEIQARKDRRNVIKPSKGMHYIRQAVIGHKDEPYYPGEDFEYKEPTLTEILKEYENN</sequence>
<name>A0A6J5N8N6_9CAUD</name>
<reference evidence="1" key="1">
    <citation type="submission" date="2020-04" db="EMBL/GenBank/DDBJ databases">
        <authorList>
            <person name="Chiriac C."/>
            <person name="Salcher M."/>
            <person name="Ghai R."/>
            <person name="Kavagutti S V."/>
        </authorList>
    </citation>
    <scope>NUCLEOTIDE SEQUENCE</scope>
</reference>
<evidence type="ECO:0000313" key="1">
    <source>
        <dbReference type="EMBL" id="CAB4153450.1"/>
    </source>
</evidence>
<organism evidence="1">
    <name type="scientific">uncultured Caudovirales phage</name>
    <dbReference type="NCBI Taxonomy" id="2100421"/>
    <lineage>
        <taxon>Viruses</taxon>
        <taxon>Duplodnaviria</taxon>
        <taxon>Heunggongvirae</taxon>
        <taxon>Uroviricota</taxon>
        <taxon>Caudoviricetes</taxon>
        <taxon>Peduoviridae</taxon>
        <taxon>Maltschvirus</taxon>
        <taxon>Maltschvirus maltsch</taxon>
    </lineage>
</organism>
<protein>
    <submittedName>
        <fullName evidence="1">Uncharacterized protein</fullName>
    </submittedName>
</protein>
<accession>A0A6J5N8N6</accession>